<dbReference type="EMBL" id="JBIHSE010000002">
    <property type="protein sequence ID" value="MFH0273552.1"/>
    <property type="molecule type" value="Genomic_DNA"/>
</dbReference>
<name>A0ABW7JB23_9VIBR</name>
<dbReference type="InterPro" id="IPR025370">
    <property type="entry name" value="SgrR_HTH_N"/>
</dbReference>
<dbReference type="PANTHER" id="PTHR30290">
    <property type="entry name" value="PERIPLASMIC BINDING COMPONENT OF ABC TRANSPORTER"/>
    <property type="match status" value="1"/>
</dbReference>
<evidence type="ECO:0000313" key="4">
    <source>
        <dbReference type="EMBL" id="MFH0273552.1"/>
    </source>
</evidence>
<dbReference type="SUPFAM" id="SSF53850">
    <property type="entry name" value="Periplasmic binding protein-like II"/>
    <property type="match status" value="1"/>
</dbReference>
<dbReference type="Pfam" id="PF00496">
    <property type="entry name" value="SBP_bac_5"/>
    <property type="match status" value="1"/>
</dbReference>
<proteinExistence type="predicted"/>
<dbReference type="InterPro" id="IPR039424">
    <property type="entry name" value="SBP_5"/>
</dbReference>
<evidence type="ECO:0000313" key="5">
    <source>
        <dbReference type="Proteomes" id="UP001607221"/>
    </source>
</evidence>
<dbReference type="PANTHER" id="PTHR30290:SF72">
    <property type="entry name" value="HTH-TYPE TRANSCRIPTIONAL REGULATOR SGRR"/>
    <property type="match status" value="1"/>
</dbReference>
<dbReference type="Gene3D" id="3.40.190.10">
    <property type="entry name" value="Periplasmic binding protein-like II"/>
    <property type="match status" value="1"/>
</dbReference>
<dbReference type="RefSeq" id="WP_394632649.1">
    <property type="nucleotide sequence ID" value="NZ_JBIHSE010000002.1"/>
</dbReference>
<dbReference type="InterPro" id="IPR000914">
    <property type="entry name" value="SBP_5_dom"/>
</dbReference>
<evidence type="ECO:0000259" key="2">
    <source>
        <dbReference type="Pfam" id="PF00496"/>
    </source>
</evidence>
<comment type="caution">
    <text evidence="4">The sequence shown here is derived from an EMBL/GenBank/DDBJ whole genome shotgun (WGS) entry which is preliminary data.</text>
</comment>
<organism evidence="4 5">
    <name type="scientific">Vibrio jasicida</name>
    <dbReference type="NCBI Taxonomy" id="766224"/>
    <lineage>
        <taxon>Bacteria</taxon>
        <taxon>Pseudomonadati</taxon>
        <taxon>Pseudomonadota</taxon>
        <taxon>Gammaproteobacteria</taxon>
        <taxon>Vibrionales</taxon>
        <taxon>Vibrionaceae</taxon>
        <taxon>Vibrio</taxon>
    </lineage>
</organism>
<gene>
    <name evidence="4" type="ORF">ACGRHZ_19970</name>
</gene>
<accession>A0ABW7JB23</accession>
<dbReference type="Proteomes" id="UP001607221">
    <property type="component" value="Unassembled WGS sequence"/>
</dbReference>
<dbReference type="CDD" id="cd08507">
    <property type="entry name" value="PBP2_SgrR_like"/>
    <property type="match status" value="1"/>
</dbReference>
<evidence type="ECO:0000259" key="3">
    <source>
        <dbReference type="Pfam" id="PF12793"/>
    </source>
</evidence>
<keyword evidence="5" id="KW-1185">Reference proteome</keyword>
<feature type="domain" description="Transcriptional regulator SgrR N-terminal HTH" evidence="3">
    <location>
        <begin position="7"/>
        <end position="119"/>
    </location>
</feature>
<dbReference type="Pfam" id="PF12793">
    <property type="entry name" value="SgrR_N"/>
    <property type="match status" value="1"/>
</dbReference>
<feature type="domain" description="Solute-binding protein family 5" evidence="2">
    <location>
        <begin position="164"/>
        <end position="311"/>
    </location>
</feature>
<evidence type="ECO:0000256" key="1">
    <source>
        <dbReference type="ARBA" id="ARBA00023125"/>
    </source>
</evidence>
<protein>
    <submittedName>
        <fullName evidence="4">SgrR family transcriptional regulator</fullName>
    </submittedName>
</protein>
<reference evidence="4 5" key="1">
    <citation type="submission" date="2024-10" db="EMBL/GenBank/DDBJ databases">
        <authorList>
            <person name="Yibar A."/>
            <person name="Saticioglu I.B."/>
            <person name="Duman M."/>
            <person name="Ajmi N."/>
            <person name="Gurler F."/>
            <person name="Ay H."/>
            <person name="Onuk E."/>
            <person name="Guler S."/>
            <person name="Romalde J.L."/>
        </authorList>
    </citation>
    <scope>NUCLEOTIDE SEQUENCE [LARGE SCALE GENOMIC DNA]</scope>
    <source>
        <strain evidence="4 5">1-TCBS-A</strain>
    </source>
</reference>
<sequence>MSDLNLFRYYQRLTPFGVGSEAKTTLQEVADLLFTSPRHARSLLSQMQEQAWLSWLPKAGRNQRSTLLLNIELSALKESLALERIKLGKYEKALAILDEDEAAFGRLLKTTSGASVQEGRLNIQLTYKRMFERIVPHQLHRSSERFFLRQIYCCLVSSDYNGVVKPELAHHWRYNEKSYEWTFYLRPGLTFHNGAPIDADTVVSLFAKLSSLELYEKELAHVTDITAPNPLKVVFTLSKPDLGFAGLISGVKYGIQPVSQVNVANNNLVVGSGPFSVIEHSAHRLKLQAFDGYYACRVLTDMVTIWIVNDEKMENPSLAANTPPKQVEKADDELADSMCGHYMSTQDAEAAPASQHSRTEDGCLFTLFNQHAKYPLSQAQRRYIAELIQPERLADVMRKEKIVFGSVPAYNMLPTWKPVLRPFGEESKLPKHITIAGYNYTALRRCARAIANLLEGTGSKVSIVMYSYRELSEKAKNGTLDETLVVTNINLDDNRHASAFTNFFSNTVLHHTLGEENATWLDEQLEKVRAYTSLEGYLKALEPIASTLVSEYWIAPMFHHTQTLRFQGVLEDVALTNWGWPDIRSVWSAD</sequence>
<keyword evidence="1" id="KW-0238">DNA-binding</keyword>